<dbReference type="PANTHER" id="PTHR23088:SF30">
    <property type="entry name" value="OMEGA-AMIDASE NIT2"/>
    <property type="match status" value="1"/>
</dbReference>
<evidence type="ECO:0000256" key="3">
    <source>
        <dbReference type="ARBA" id="ARBA00036637"/>
    </source>
</evidence>
<dbReference type="InterPro" id="IPR045254">
    <property type="entry name" value="Nit1/2_C-N_Hydrolase"/>
</dbReference>
<dbReference type="GO" id="GO:0050152">
    <property type="term" value="F:omega-amidase activity"/>
    <property type="evidence" value="ECO:0007669"/>
    <property type="project" value="UniProtKB-EC"/>
</dbReference>
<comment type="catalytic activity">
    <reaction evidence="3">
        <text>2-oxoglutaramate + H2O = 2-oxoglutarate + NH4(+)</text>
        <dbReference type="Rhea" id="RHEA:32963"/>
        <dbReference type="ChEBI" id="CHEBI:15377"/>
        <dbReference type="ChEBI" id="CHEBI:16769"/>
        <dbReference type="ChEBI" id="CHEBI:16810"/>
        <dbReference type="ChEBI" id="CHEBI:28938"/>
        <dbReference type="EC" id="3.5.1.3"/>
    </reaction>
    <physiologicalReaction direction="left-to-right" evidence="3">
        <dbReference type="Rhea" id="RHEA:32964"/>
    </physiologicalReaction>
</comment>
<dbReference type="STRING" id="10195.A0A3M7PXV6"/>
<evidence type="ECO:0000256" key="1">
    <source>
        <dbReference type="ARBA" id="ARBA00010613"/>
    </source>
</evidence>
<name>A0A3M7PXV6_BRAPC</name>
<sequence length="277" mass="31099">MSNKEFRTALIQLLVSSNKNENIKRAVEFISIAAKNNAKIISLPECFNSPYGVKYFPEYSEHIPDGETTKALANAAKENKVYLIGGSIPEREDDKLYNTCIVFDPEGNLIAKHRKVHLFDIDIPGKITFKESTNLSPGNQLTIVDTCYGKIGIGICYDIRFAEMAALYQKKGCHMIFYPGAFNLTTGPAHWELLIRSRAVDNQLYVAAVSPARCMDADYKAWGHSSVSNPYGEIVCKAGSGEEVVYADIDMDKLNEIRTNMPYLNQKRADLYEIKEF</sequence>
<organism evidence="8 9">
    <name type="scientific">Brachionus plicatilis</name>
    <name type="common">Marine rotifer</name>
    <name type="synonym">Brachionus muelleri</name>
    <dbReference type="NCBI Taxonomy" id="10195"/>
    <lineage>
        <taxon>Eukaryota</taxon>
        <taxon>Metazoa</taxon>
        <taxon>Spiralia</taxon>
        <taxon>Gnathifera</taxon>
        <taxon>Rotifera</taxon>
        <taxon>Eurotatoria</taxon>
        <taxon>Monogononta</taxon>
        <taxon>Pseudotrocha</taxon>
        <taxon>Ploima</taxon>
        <taxon>Brachionidae</taxon>
        <taxon>Brachionus</taxon>
    </lineage>
</organism>
<comment type="similarity">
    <text evidence="1">Belongs to the carbon-nitrogen hydrolase superfamily. NIT1/NIT2 family.</text>
</comment>
<protein>
    <recommendedName>
        <fullName evidence="4">omega-amidase</fullName>
        <ecNumber evidence="4">3.5.1.3</ecNumber>
    </recommendedName>
    <alternativeName>
        <fullName evidence="5">Nitrilase homolog 2</fullName>
    </alternativeName>
</protein>
<dbReference type="SUPFAM" id="SSF56317">
    <property type="entry name" value="Carbon-nitrogen hydrolase"/>
    <property type="match status" value="1"/>
</dbReference>
<keyword evidence="2" id="KW-0378">Hydrolase</keyword>
<dbReference type="FunFam" id="3.60.110.10:FF:000002">
    <property type="entry name" value="Nitrilase family member 2"/>
    <property type="match status" value="1"/>
</dbReference>
<dbReference type="PANTHER" id="PTHR23088">
    <property type="entry name" value="NITRILASE-RELATED"/>
    <property type="match status" value="1"/>
</dbReference>
<evidence type="ECO:0000256" key="2">
    <source>
        <dbReference type="ARBA" id="ARBA00022801"/>
    </source>
</evidence>
<gene>
    <name evidence="8" type="ORF">BpHYR1_002038</name>
</gene>
<dbReference type="AlphaFoldDB" id="A0A3M7PXV6"/>
<dbReference type="Proteomes" id="UP000276133">
    <property type="component" value="Unassembled WGS sequence"/>
</dbReference>
<evidence type="ECO:0000259" key="7">
    <source>
        <dbReference type="PROSITE" id="PS50263"/>
    </source>
</evidence>
<dbReference type="InterPro" id="IPR036526">
    <property type="entry name" value="C-N_Hydrolase_sf"/>
</dbReference>
<dbReference type="GO" id="GO:0006528">
    <property type="term" value="P:asparagine metabolic process"/>
    <property type="evidence" value="ECO:0007669"/>
    <property type="project" value="TreeGrafter"/>
</dbReference>
<feature type="domain" description="CN hydrolase" evidence="7">
    <location>
        <begin position="6"/>
        <end position="251"/>
    </location>
</feature>
<proteinExistence type="inferred from homology"/>
<evidence type="ECO:0000256" key="6">
    <source>
        <dbReference type="ARBA" id="ARBA00048745"/>
    </source>
</evidence>
<dbReference type="GO" id="GO:0006541">
    <property type="term" value="P:glutamine metabolic process"/>
    <property type="evidence" value="ECO:0007669"/>
    <property type="project" value="TreeGrafter"/>
</dbReference>
<dbReference type="OrthoDB" id="10250282at2759"/>
<comment type="catalytic activity">
    <reaction evidence="6">
        <text>2-oxosuccinamate + H2O = oxaloacetate + NH4(+)</text>
        <dbReference type="Rhea" id="RHEA:59412"/>
        <dbReference type="ChEBI" id="CHEBI:15377"/>
        <dbReference type="ChEBI" id="CHEBI:16452"/>
        <dbReference type="ChEBI" id="CHEBI:28938"/>
        <dbReference type="ChEBI" id="CHEBI:57735"/>
        <dbReference type="EC" id="3.5.1.3"/>
    </reaction>
    <physiologicalReaction direction="left-to-right" evidence="6">
        <dbReference type="Rhea" id="RHEA:59413"/>
    </physiologicalReaction>
</comment>
<comment type="caution">
    <text evidence="8">The sequence shown here is derived from an EMBL/GenBank/DDBJ whole genome shotgun (WGS) entry which is preliminary data.</text>
</comment>
<accession>A0A3M7PXV6</accession>
<dbReference type="GO" id="GO:0005739">
    <property type="term" value="C:mitochondrion"/>
    <property type="evidence" value="ECO:0007669"/>
    <property type="project" value="TreeGrafter"/>
</dbReference>
<dbReference type="InterPro" id="IPR003010">
    <property type="entry name" value="C-N_Hydrolase"/>
</dbReference>
<dbReference type="CDD" id="cd07572">
    <property type="entry name" value="nit"/>
    <property type="match status" value="1"/>
</dbReference>
<reference evidence="8 9" key="1">
    <citation type="journal article" date="2018" name="Sci. Rep.">
        <title>Genomic signatures of local adaptation to the degree of environmental predictability in rotifers.</title>
        <authorList>
            <person name="Franch-Gras L."/>
            <person name="Hahn C."/>
            <person name="Garcia-Roger E.M."/>
            <person name="Carmona M.J."/>
            <person name="Serra M."/>
            <person name="Gomez A."/>
        </authorList>
    </citation>
    <scope>NUCLEOTIDE SEQUENCE [LARGE SCALE GENOMIC DNA]</scope>
    <source>
        <strain evidence="8">HYR1</strain>
    </source>
</reference>
<evidence type="ECO:0000256" key="4">
    <source>
        <dbReference type="ARBA" id="ARBA00039118"/>
    </source>
</evidence>
<dbReference type="EMBL" id="REGN01008467">
    <property type="protein sequence ID" value="RNA03508.1"/>
    <property type="molecule type" value="Genomic_DNA"/>
</dbReference>
<dbReference type="GO" id="GO:0006107">
    <property type="term" value="P:oxaloacetate metabolic process"/>
    <property type="evidence" value="ECO:0007669"/>
    <property type="project" value="TreeGrafter"/>
</dbReference>
<evidence type="ECO:0000313" key="8">
    <source>
        <dbReference type="EMBL" id="RNA03508.1"/>
    </source>
</evidence>
<dbReference type="Pfam" id="PF00795">
    <property type="entry name" value="CN_hydrolase"/>
    <property type="match status" value="1"/>
</dbReference>
<dbReference type="Gene3D" id="3.60.110.10">
    <property type="entry name" value="Carbon-nitrogen hydrolase"/>
    <property type="match status" value="1"/>
</dbReference>
<evidence type="ECO:0000256" key="5">
    <source>
        <dbReference type="ARBA" id="ARBA00041576"/>
    </source>
</evidence>
<evidence type="ECO:0000313" key="9">
    <source>
        <dbReference type="Proteomes" id="UP000276133"/>
    </source>
</evidence>
<dbReference type="EC" id="3.5.1.3" evidence="4"/>
<dbReference type="PROSITE" id="PS50263">
    <property type="entry name" value="CN_HYDROLASE"/>
    <property type="match status" value="1"/>
</dbReference>
<keyword evidence="9" id="KW-1185">Reference proteome</keyword>